<dbReference type="Pfam" id="PF03406">
    <property type="entry name" value="Phage_fiber_2"/>
    <property type="match status" value="1"/>
</dbReference>
<dbReference type="SUPFAM" id="SSF88874">
    <property type="entry name" value="Receptor-binding domain of short tail fibre protein gp12"/>
    <property type="match status" value="1"/>
</dbReference>
<evidence type="ECO:0000313" key="2">
    <source>
        <dbReference type="EMBL" id="RQK75924.1"/>
    </source>
</evidence>
<organism evidence="2 3">
    <name type="scientific">Neisseria meningitidis</name>
    <dbReference type="NCBI Taxonomy" id="487"/>
    <lineage>
        <taxon>Bacteria</taxon>
        <taxon>Pseudomonadati</taxon>
        <taxon>Pseudomonadota</taxon>
        <taxon>Betaproteobacteria</taxon>
        <taxon>Neisseriales</taxon>
        <taxon>Neisseriaceae</taxon>
        <taxon>Neisseria</taxon>
    </lineage>
</organism>
<dbReference type="InterPro" id="IPR037053">
    <property type="entry name" value="Phage_tail_collar_dom_sf"/>
</dbReference>
<dbReference type="Proteomes" id="UP000283666">
    <property type="component" value="Unassembled WGS sequence"/>
</dbReference>
<protein>
    <submittedName>
        <fullName evidence="2">Phage tail protein</fullName>
    </submittedName>
</protein>
<dbReference type="RefSeq" id="WP_148088375.1">
    <property type="nucleotide sequence ID" value="NZ_NWZY01000050.1"/>
</dbReference>
<dbReference type="CDD" id="cd19958">
    <property type="entry name" value="pyocin_knob"/>
    <property type="match status" value="1"/>
</dbReference>
<reference evidence="2 3" key="1">
    <citation type="submission" date="2017-09" db="EMBL/GenBank/DDBJ databases">
        <title>Phenotypic and genotypic characterization of Colombian isolates of Neisseria meningitidis recovered from invasive disease.</title>
        <authorList>
            <person name="Duarte C."/>
            <person name="Gabastou J.M."/>
            <person name="Moreno J."/>
        </authorList>
    </citation>
    <scope>NUCLEOTIDE SEQUENCE [LARGE SCALE GENOMIC DNA]</scope>
    <source>
        <strain evidence="2 3">INS-Nm1012</strain>
    </source>
</reference>
<feature type="domain" description="Phage tail collar" evidence="1">
    <location>
        <begin position="347"/>
        <end position="391"/>
    </location>
</feature>
<dbReference type="GO" id="GO:0046718">
    <property type="term" value="P:symbiont entry into host cell"/>
    <property type="evidence" value="ECO:0007669"/>
    <property type="project" value="InterPro"/>
</dbReference>
<proteinExistence type="predicted"/>
<dbReference type="Gene3D" id="3.90.1340.10">
    <property type="entry name" value="Phage tail collar domain"/>
    <property type="match status" value="1"/>
</dbReference>
<gene>
    <name evidence="2" type="ORF">COH52_12150</name>
</gene>
<dbReference type="InterPro" id="IPR005068">
    <property type="entry name" value="Phage_lambda_Stf-r2"/>
</dbReference>
<dbReference type="Gene3D" id="6.10.140.2190">
    <property type="match status" value="1"/>
</dbReference>
<sequence>MANAVEQNQFDPEVRLLEPGDKVVGGVSAPINQPLQSLANRTLWLKKQTEALQTASGDKAAASTSINAGGGLTGGGNLNASRTISLGKPGQITARSQNAVQSSGHTHAIDTATTSRAGIVQLESSTGSRAEDRAATPKAVKTALDQALAAAAAANLKVSLSGDQTVNGQKTFTAQTQFQSGIHLSANQTNWNGGHKAYIGADADNAHIVFGDDTLRLHGANNRISYNNHDIFHKANKPRFAEDIEGKPNTLSGYGIGNFKVETFRGDLNTLKTDGIYSLPTAGGSSNLPVENTACHIQVIAGTRHGWCRQLGYPAYTSDVYERHQTSSANDNWSAWKKLNSDGIPVGAIVSFPKAVRNPAGYLKANGTTFAQNTFPDLYRALGNRNRLPDLSRTDIGIT</sequence>
<name>A0A425AZW3_NEIME</name>
<evidence type="ECO:0000313" key="3">
    <source>
        <dbReference type="Proteomes" id="UP000283666"/>
    </source>
</evidence>
<dbReference type="Pfam" id="PF07484">
    <property type="entry name" value="Collar"/>
    <property type="match status" value="1"/>
</dbReference>
<accession>A0A425AZW3</accession>
<dbReference type="EMBL" id="NWZY01000050">
    <property type="protein sequence ID" value="RQK75924.1"/>
    <property type="molecule type" value="Genomic_DNA"/>
</dbReference>
<evidence type="ECO:0000259" key="1">
    <source>
        <dbReference type="Pfam" id="PF07484"/>
    </source>
</evidence>
<dbReference type="GO" id="GO:0019062">
    <property type="term" value="P:virion attachment to host cell"/>
    <property type="evidence" value="ECO:0007669"/>
    <property type="project" value="InterPro"/>
</dbReference>
<comment type="caution">
    <text evidence="2">The sequence shown here is derived from an EMBL/GenBank/DDBJ whole genome shotgun (WGS) entry which is preliminary data.</text>
</comment>
<dbReference type="AlphaFoldDB" id="A0A425AZW3"/>
<dbReference type="InterPro" id="IPR011083">
    <property type="entry name" value="Phage_tail_collar_dom"/>
</dbReference>
<feature type="non-terminal residue" evidence="2">
    <location>
        <position position="399"/>
    </location>
</feature>